<comment type="similarity">
    <text evidence="2 4">Belongs to the bacterial solute-binding protein 3 family.</text>
</comment>
<feature type="region of interest" description="Disordered" evidence="5">
    <location>
        <begin position="24"/>
        <end position="46"/>
    </location>
</feature>
<keyword evidence="3 6" id="KW-0732">Signal</keyword>
<keyword evidence="10" id="KW-1185">Reference proteome</keyword>
<evidence type="ECO:0000256" key="3">
    <source>
        <dbReference type="ARBA" id="ARBA00022729"/>
    </source>
</evidence>
<name>A0ABR5NFA5_BRECH</name>
<comment type="subcellular location">
    <subcellularLocation>
        <location evidence="1">Cell envelope</location>
    </subcellularLocation>
</comment>
<evidence type="ECO:0000256" key="5">
    <source>
        <dbReference type="SAM" id="MobiDB-lite"/>
    </source>
</evidence>
<dbReference type="InterPro" id="IPR001638">
    <property type="entry name" value="Solute-binding_3/MltF_N"/>
</dbReference>
<feature type="compositionally biased region" description="Polar residues" evidence="5">
    <location>
        <begin position="25"/>
        <end position="46"/>
    </location>
</feature>
<dbReference type="InterPro" id="IPR018313">
    <property type="entry name" value="SBP_3_CS"/>
</dbReference>
<dbReference type="InterPro" id="IPR001320">
    <property type="entry name" value="Iontro_rcpt_C"/>
</dbReference>
<accession>A0ABR5NFA5</accession>
<evidence type="ECO:0000313" key="10">
    <source>
        <dbReference type="Proteomes" id="UP000051063"/>
    </source>
</evidence>
<dbReference type="EMBL" id="LJJB01000007">
    <property type="protein sequence ID" value="KQL50226.1"/>
    <property type="molecule type" value="Genomic_DNA"/>
</dbReference>
<feature type="domain" description="Ionotropic glutamate receptor C-terminal" evidence="8">
    <location>
        <begin position="55"/>
        <end position="270"/>
    </location>
</feature>
<evidence type="ECO:0000256" key="4">
    <source>
        <dbReference type="RuleBase" id="RU003744"/>
    </source>
</evidence>
<dbReference type="SMART" id="SM00079">
    <property type="entry name" value="PBPe"/>
    <property type="match status" value="1"/>
</dbReference>
<dbReference type="PROSITE" id="PS51257">
    <property type="entry name" value="PROKAR_LIPOPROTEIN"/>
    <property type="match status" value="1"/>
</dbReference>
<evidence type="ECO:0000313" key="9">
    <source>
        <dbReference type="EMBL" id="KQL50226.1"/>
    </source>
</evidence>
<evidence type="ECO:0000259" key="7">
    <source>
        <dbReference type="SMART" id="SM00062"/>
    </source>
</evidence>
<sequence>MEKSVGILVTLLLSTLLLATGCGQPGSNSNEGPQTTNGNASGQDSASSITKEEGVLTFASSGEYQPFSYFKDGQLTGFDIEIGEEIAKRLGLKANAVTSPFSGIIAGVQQGRYDAAIASHVITEDRKQKIDFSDSYYLSGGQLFIRPDSNITKLEELKGKEVAVALGTTHEKIARQYTENIKTYDSDVTALRALEQGKHDVVITDNIVGELAISQRGLKIRKSGAALTEEQHGIAVRKGNTELLNKINDALKRMHEDGTYEKLSEKYFKRDISKKE</sequence>
<dbReference type="Proteomes" id="UP000051063">
    <property type="component" value="Unassembled WGS sequence"/>
</dbReference>
<dbReference type="SMART" id="SM00062">
    <property type="entry name" value="PBPb"/>
    <property type="match status" value="1"/>
</dbReference>
<evidence type="ECO:0000256" key="1">
    <source>
        <dbReference type="ARBA" id="ARBA00004196"/>
    </source>
</evidence>
<feature type="chain" id="PRO_5046621225" evidence="6">
    <location>
        <begin position="20"/>
        <end position="276"/>
    </location>
</feature>
<dbReference type="Gene3D" id="3.40.190.10">
    <property type="entry name" value="Periplasmic binding protein-like II"/>
    <property type="match status" value="2"/>
</dbReference>
<dbReference type="PANTHER" id="PTHR35936">
    <property type="entry name" value="MEMBRANE-BOUND LYTIC MUREIN TRANSGLYCOSYLASE F"/>
    <property type="match status" value="1"/>
</dbReference>
<gene>
    <name evidence="9" type="ORF">AN963_10060</name>
</gene>
<dbReference type="PANTHER" id="PTHR35936:SF19">
    <property type="entry name" value="AMINO-ACID-BINDING PROTEIN YXEM-RELATED"/>
    <property type="match status" value="1"/>
</dbReference>
<reference evidence="9 10" key="1">
    <citation type="submission" date="2015-09" db="EMBL/GenBank/DDBJ databases">
        <title>Genome sequencing project for genomic taxonomy and phylogenomics of Bacillus-like bacteria.</title>
        <authorList>
            <person name="Liu B."/>
            <person name="Wang J."/>
            <person name="Zhu Y."/>
            <person name="Liu G."/>
            <person name="Chen Q."/>
            <person name="Chen Z."/>
            <person name="Lan J."/>
            <person name="Che J."/>
            <person name="Ge C."/>
            <person name="Shi H."/>
            <person name="Pan Z."/>
            <person name="Liu X."/>
        </authorList>
    </citation>
    <scope>NUCLEOTIDE SEQUENCE [LARGE SCALE GENOMIC DNA]</scope>
    <source>
        <strain evidence="9 10">DSM 8552</strain>
    </source>
</reference>
<protein>
    <submittedName>
        <fullName evidence="9">Amino acid ABC transporter substrate-binding protein</fullName>
    </submittedName>
</protein>
<evidence type="ECO:0000256" key="2">
    <source>
        <dbReference type="ARBA" id="ARBA00010333"/>
    </source>
</evidence>
<dbReference type="Pfam" id="PF00497">
    <property type="entry name" value="SBP_bac_3"/>
    <property type="match status" value="1"/>
</dbReference>
<dbReference type="RefSeq" id="WP_055744533.1">
    <property type="nucleotide sequence ID" value="NZ_LJJB01000007.1"/>
</dbReference>
<dbReference type="PROSITE" id="PS01039">
    <property type="entry name" value="SBP_BACTERIAL_3"/>
    <property type="match status" value="1"/>
</dbReference>
<organism evidence="9 10">
    <name type="scientific">Brevibacillus choshinensis</name>
    <dbReference type="NCBI Taxonomy" id="54911"/>
    <lineage>
        <taxon>Bacteria</taxon>
        <taxon>Bacillati</taxon>
        <taxon>Bacillota</taxon>
        <taxon>Bacilli</taxon>
        <taxon>Bacillales</taxon>
        <taxon>Paenibacillaceae</taxon>
        <taxon>Brevibacillus</taxon>
    </lineage>
</organism>
<dbReference type="SUPFAM" id="SSF53850">
    <property type="entry name" value="Periplasmic binding protein-like II"/>
    <property type="match status" value="1"/>
</dbReference>
<comment type="caution">
    <text evidence="9">The sequence shown here is derived from an EMBL/GenBank/DDBJ whole genome shotgun (WGS) entry which is preliminary data.</text>
</comment>
<evidence type="ECO:0000259" key="8">
    <source>
        <dbReference type="SMART" id="SM00079"/>
    </source>
</evidence>
<feature type="domain" description="Solute-binding protein family 3/N-terminal" evidence="7">
    <location>
        <begin position="55"/>
        <end position="271"/>
    </location>
</feature>
<proteinExistence type="inferred from homology"/>
<evidence type="ECO:0000256" key="6">
    <source>
        <dbReference type="SAM" id="SignalP"/>
    </source>
</evidence>
<feature type="signal peptide" evidence="6">
    <location>
        <begin position="1"/>
        <end position="19"/>
    </location>
</feature>